<reference evidence="9 10" key="1">
    <citation type="submission" date="2014-09" db="EMBL/GenBank/DDBJ databases">
        <title>Vibrio maritimus JCM 19240. (C210) whole genome shotgun sequence.</title>
        <authorList>
            <person name="Sawabe T."/>
            <person name="Meirelles P."/>
            <person name="Nakanishi M."/>
            <person name="Sayaka M."/>
            <person name="Hattori M."/>
            <person name="Ohkuma M."/>
        </authorList>
    </citation>
    <scope>NUCLEOTIDE SEQUENCE [LARGE SCALE GENOMIC DNA]</scope>
    <source>
        <strain evidence="9 10">JCM 19240</strain>
    </source>
</reference>
<evidence type="ECO:0000313" key="9">
    <source>
        <dbReference type="EMBL" id="GAL35823.1"/>
    </source>
</evidence>
<evidence type="ECO:0000259" key="6">
    <source>
        <dbReference type="Pfam" id="PF25917"/>
    </source>
</evidence>
<gene>
    <name evidence="9" type="ORF">JCM19240_4758</name>
</gene>
<dbReference type="InterPro" id="IPR058625">
    <property type="entry name" value="MdtA-like_BSH"/>
</dbReference>
<dbReference type="Gene3D" id="2.40.50.100">
    <property type="match status" value="1"/>
</dbReference>
<dbReference type="GO" id="GO:0019898">
    <property type="term" value="C:extrinsic component of membrane"/>
    <property type="evidence" value="ECO:0007669"/>
    <property type="project" value="InterPro"/>
</dbReference>
<keyword evidence="10" id="KW-1185">Reference proteome</keyword>
<evidence type="ECO:0000256" key="5">
    <source>
        <dbReference type="SAM" id="Phobius"/>
    </source>
</evidence>
<proteinExistence type="inferred from homology"/>
<dbReference type="InterPro" id="IPR006143">
    <property type="entry name" value="RND_pump_MFP"/>
</dbReference>
<name>A0A090T971_9VIBR</name>
<dbReference type="AlphaFoldDB" id="A0A090T971"/>
<feature type="domain" description="CusB-like beta-barrel" evidence="7">
    <location>
        <begin position="203"/>
        <end position="275"/>
    </location>
</feature>
<dbReference type="Gene3D" id="6.10.140.1990">
    <property type="match status" value="1"/>
</dbReference>
<comment type="similarity">
    <text evidence="2">Belongs to the membrane fusion protein (MFP) (TC 8.A.1) family.</text>
</comment>
<dbReference type="OrthoDB" id="9806939at2"/>
<dbReference type="Pfam" id="PF25917">
    <property type="entry name" value="BSH_RND"/>
    <property type="match status" value="1"/>
</dbReference>
<dbReference type="InterPro" id="IPR030190">
    <property type="entry name" value="MacA_alpha-hairpin_sf"/>
</dbReference>
<dbReference type="GO" id="GO:1990195">
    <property type="term" value="C:macrolide transmembrane transporter complex"/>
    <property type="evidence" value="ECO:0007669"/>
    <property type="project" value="InterPro"/>
</dbReference>
<evidence type="ECO:0000259" key="7">
    <source>
        <dbReference type="Pfam" id="PF25954"/>
    </source>
</evidence>
<dbReference type="Proteomes" id="UP000029224">
    <property type="component" value="Unassembled WGS sequence"/>
</dbReference>
<evidence type="ECO:0000256" key="2">
    <source>
        <dbReference type="ARBA" id="ARBA00009477"/>
    </source>
</evidence>
<evidence type="ECO:0000256" key="1">
    <source>
        <dbReference type="ARBA" id="ARBA00004196"/>
    </source>
</evidence>
<feature type="domain" description="Multidrug resistance protein MdtA-like barrel-sandwich hybrid" evidence="6">
    <location>
        <begin position="71"/>
        <end position="189"/>
    </location>
</feature>
<comment type="caution">
    <text evidence="9">The sequence shown here is derived from an EMBL/GenBank/DDBJ whole genome shotgun (WGS) entry which is preliminary data.</text>
</comment>
<reference evidence="9 10" key="2">
    <citation type="submission" date="2014-09" db="EMBL/GenBank/DDBJ databases">
        <authorList>
            <consortium name="NBRP consortium"/>
            <person name="Sawabe T."/>
            <person name="Meirelles P."/>
            <person name="Nakanishi M."/>
            <person name="Sayaka M."/>
            <person name="Hattori M."/>
            <person name="Ohkuma M."/>
        </authorList>
    </citation>
    <scope>NUCLEOTIDE SEQUENCE [LARGE SCALE GENOMIC DNA]</scope>
    <source>
        <strain evidence="9 10">JCM 19240</strain>
    </source>
</reference>
<keyword evidence="5" id="KW-1133">Transmembrane helix</keyword>
<evidence type="ECO:0000259" key="8">
    <source>
        <dbReference type="Pfam" id="PF25967"/>
    </source>
</evidence>
<dbReference type="GO" id="GO:1990961">
    <property type="term" value="P:xenobiotic detoxification by transmembrane export across the plasma membrane"/>
    <property type="evidence" value="ECO:0007669"/>
    <property type="project" value="InterPro"/>
</dbReference>
<dbReference type="EMBL" id="BBMT01000008">
    <property type="protein sequence ID" value="GAL35823.1"/>
    <property type="molecule type" value="Genomic_DNA"/>
</dbReference>
<keyword evidence="3" id="KW-0813">Transport</keyword>
<accession>A0A090T971</accession>
<sequence length="365" mass="39973">MSKKAISIVLAVVVLILLFVFGFNSFKNHMIAKKIGEYKNPPVPITAITTKHDTWTQVIQAVGQVTSKQSTDVTSQISGQVKSVNFKSGQLVKKGQTIVQLDDSLLQAKYQSQLAKQKLAKIELQRQVKLLKTNSTAKNSVDKAQAQYDAESADLAYIKSQIDFMNIKAPFAGKLGIRTVDLGDYINPGSLIVELESIEDNFIDVAVSEDFQPQLEVGQTVTFTNDAYEDKTFSAVVSAIQPSSDSQSHNISIRARVEGEGNQLLSGMYVHAQITLDDQIAIVPVPKVAVSYSLYGDSVFVVKNQDGKQVVEQKLVKVGPRKDDVVGVVSGLDRGEIVVTSNQQQLKKGTEVKINNSARFPNTFH</sequence>
<dbReference type="Pfam" id="PF25967">
    <property type="entry name" value="RND-MFP_C"/>
    <property type="match status" value="1"/>
</dbReference>
<keyword evidence="4" id="KW-0175">Coiled coil</keyword>
<evidence type="ECO:0000256" key="3">
    <source>
        <dbReference type="ARBA" id="ARBA00022448"/>
    </source>
</evidence>
<evidence type="ECO:0000313" key="10">
    <source>
        <dbReference type="Proteomes" id="UP000029224"/>
    </source>
</evidence>
<dbReference type="Pfam" id="PF25954">
    <property type="entry name" value="Beta-barrel_RND_2"/>
    <property type="match status" value="1"/>
</dbReference>
<dbReference type="Gene3D" id="2.40.30.170">
    <property type="match status" value="1"/>
</dbReference>
<comment type="subcellular location">
    <subcellularLocation>
        <location evidence="1">Cell envelope</location>
    </subcellularLocation>
</comment>
<feature type="transmembrane region" description="Helical" evidence="5">
    <location>
        <begin position="6"/>
        <end position="26"/>
    </location>
</feature>
<dbReference type="PANTHER" id="PTHR30469">
    <property type="entry name" value="MULTIDRUG RESISTANCE PROTEIN MDTA"/>
    <property type="match status" value="1"/>
</dbReference>
<dbReference type="InterPro" id="IPR058627">
    <property type="entry name" value="MdtA-like_C"/>
</dbReference>
<dbReference type="InterPro" id="IPR058792">
    <property type="entry name" value="Beta-barrel_RND_2"/>
</dbReference>
<keyword evidence="5" id="KW-0812">Transmembrane</keyword>
<dbReference type="PANTHER" id="PTHR30469:SF11">
    <property type="entry name" value="BLL4320 PROTEIN"/>
    <property type="match status" value="1"/>
</dbReference>
<feature type="domain" description="Multidrug resistance protein MdtA-like C-terminal permuted SH3" evidence="8">
    <location>
        <begin position="283"/>
        <end position="344"/>
    </location>
</feature>
<keyword evidence="5" id="KW-0472">Membrane</keyword>
<dbReference type="GO" id="GO:1990281">
    <property type="term" value="C:efflux pump complex"/>
    <property type="evidence" value="ECO:0007669"/>
    <property type="project" value="TreeGrafter"/>
</dbReference>
<dbReference type="GO" id="GO:0015562">
    <property type="term" value="F:efflux transmembrane transporter activity"/>
    <property type="evidence" value="ECO:0007669"/>
    <property type="project" value="TreeGrafter"/>
</dbReference>
<dbReference type="NCBIfam" id="TIGR01730">
    <property type="entry name" value="RND_mfp"/>
    <property type="match status" value="1"/>
</dbReference>
<dbReference type="SUPFAM" id="SSF111369">
    <property type="entry name" value="HlyD-like secretion proteins"/>
    <property type="match status" value="1"/>
</dbReference>
<dbReference type="GO" id="GO:0030313">
    <property type="term" value="C:cell envelope"/>
    <property type="evidence" value="ECO:0007669"/>
    <property type="project" value="UniProtKB-SubCell"/>
</dbReference>
<protein>
    <submittedName>
        <fullName evidence="9">Probable Co/Zn/Cd efflux system membrane fusion protein</fullName>
    </submittedName>
</protein>
<evidence type="ECO:0000256" key="4">
    <source>
        <dbReference type="ARBA" id="ARBA00023054"/>
    </source>
</evidence>
<dbReference type="Gene3D" id="2.40.420.20">
    <property type="match status" value="1"/>
</dbReference>
<organism evidence="9 10">
    <name type="scientific">Vibrio maritimus</name>
    <dbReference type="NCBI Taxonomy" id="990268"/>
    <lineage>
        <taxon>Bacteria</taxon>
        <taxon>Pseudomonadati</taxon>
        <taxon>Pseudomonadota</taxon>
        <taxon>Gammaproteobacteria</taxon>
        <taxon>Vibrionales</taxon>
        <taxon>Vibrionaceae</taxon>
        <taxon>Vibrio</taxon>
    </lineage>
</organism>